<feature type="compositionally biased region" description="Low complexity" evidence="1">
    <location>
        <begin position="250"/>
        <end position="270"/>
    </location>
</feature>
<evidence type="ECO:0000313" key="2">
    <source>
        <dbReference type="EMBL" id="KAF8879416.1"/>
    </source>
</evidence>
<protein>
    <submittedName>
        <fullName evidence="2">Uncharacterized protein</fullName>
    </submittedName>
</protein>
<feature type="compositionally biased region" description="Low complexity" evidence="1">
    <location>
        <begin position="333"/>
        <end position="375"/>
    </location>
</feature>
<dbReference type="OrthoDB" id="2563900at2759"/>
<feature type="compositionally biased region" description="Low complexity" evidence="1">
    <location>
        <begin position="76"/>
        <end position="93"/>
    </location>
</feature>
<sequence>MRDFRIAVTRLFPTPSVRTYLRTFMTSELSASYFGSRPVQAVDLRHMTSNSSWHRQRENTVVPLQHPRTMDPRLGSRSPSSIPSSPTSIQSSSSAIFERDIEPIVPPSPLILLNHHTHHHTPNPHRIPRAKGSEALEQSVPSVLDSAAAILSTLKINVGDVADQVAVVAPATSSFSLDSMGGRSSGFASPIGSFRSRSPSPIGSRTGDGRGAEQLVLDISASSRLPPQLISSAVSSAPVSLLGLHVTSAVASPPSDSGSSTSASSPSSNSQVIPATTISQVHQPSVASMTTPTIIASSIAQKRVLPITASSEESTEPPTATQAYPPAPPTTRPSPSSIPSSLPLQPLSLPSPHSISSTTSPISSPSSAHLTLSSHPPSPIQSAQKRLSFMSYSDLLSSTPSGLQPLSSLTTCANAVEPPPHIPSVSGLNLVNTIHAQQQQSSRSGPGSATPSLRGFPISLGGPTSGVTHAGMRDSISMLDNVGGEWERQGLGNGLEERLDALVIPPAGGLPLSPLSPAVRRTLLSGVRLERGWSRPRFLMSSH</sequence>
<feature type="region of interest" description="Disordered" evidence="1">
    <location>
        <begin position="66"/>
        <end position="93"/>
    </location>
</feature>
<dbReference type="Proteomes" id="UP000724874">
    <property type="component" value="Unassembled WGS sequence"/>
</dbReference>
<feature type="non-terminal residue" evidence="2">
    <location>
        <position position="543"/>
    </location>
</feature>
<proteinExistence type="predicted"/>
<comment type="caution">
    <text evidence="2">The sequence shown here is derived from an EMBL/GenBank/DDBJ whole genome shotgun (WGS) entry which is preliminary data.</text>
</comment>
<gene>
    <name evidence="2" type="ORF">CPB84DRAFT_1793340</name>
</gene>
<evidence type="ECO:0000313" key="3">
    <source>
        <dbReference type="Proteomes" id="UP000724874"/>
    </source>
</evidence>
<feature type="region of interest" description="Disordered" evidence="1">
    <location>
        <begin position="188"/>
        <end position="210"/>
    </location>
</feature>
<feature type="region of interest" description="Disordered" evidence="1">
    <location>
        <begin position="250"/>
        <end position="271"/>
    </location>
</feature>
<evidence type="ECO:0000256" key="1">
    <source>
        <dbReference type="SAM" id="MobiDB-lite"/>
    </source>
</evidence>
<feature type="region of interest" description="Disordered" evidence="1">
    <location>
        <begin position="307"/>
        <end position="381"/>
    </location>
</feature>
<name>A0A9P5NDQ2_GYMJU</name>
<keyword evidence="3" id="KW-1185">Reference proteome</keyword>
<feature type="compositionally biased region" description="Low complexity" evidence="1">
    <location>
        <begin position="437"/>
        <end position="448"/>
    </location>
</feature>
<dbReference type="EMBL" id="JADNYJ010000149">
    <property type="protein sequence ID" value="KAF8879416.1"/>
    <property type="molecule type" value="Genomic_DNA"/>
</dbReference>
<accession>A0A9P5NDQ2</accession>
<reference evidence="2" key="1">
    <citation type="submission" date="2020-11" db="EMBL/GenBank/DDBJ databases">
        <authorList>
            <consortium name="DOE Joint Genome Institute"/>
            <person name="Ahrendt S."/>
            <person name="Riley R."/>
            <person name="Andreopoulos W."/>
            <person name="LaButti K."/>
            <person name="Pangilinan J."/>
            <person name="Ruiz-duenas F.J."/>
            <person name="Barrasa J.M."/>
            <person name="Sanchez-Garcia M."/>
            <person name="Camarero S."/>
            <person name="Miyauchi S."/>
            <person name="Serrano A."/>
            <person name="Linde D."/>
            <person name="Babiker R."/>
            <person name="Drula E."/>
            <person name="Ayuso-Fernandez I."/>
            <person name="Pacheco R."/>
            <person name="Padilla G."/>
            <person name="Ferreira P."/>
            <person name="Barriuso J."/>
            <person name="Kellner H."/>
            <person name="Castanera R."/>
            <person name="Alfaro M."/>
            <person name="Ramirez L."/>
            <person name="Pisabarro A.G."/>
            <person name="Kuo A."/>
            <person name="Tritt A."/>
            <person name="Lipzen A."/>
            <person name="He G."/>
            <person name="Yan M."/>
            <person name="Ng V."/>
            <person name="Cullen D."/>
            <person name="Martin F."/>
            <person name="Rosso M.-N."/>
            <person name="Henrissat B."/>
            <person name="Hibbett D."/>
            <person name="Martinez A.T."/>
            <person name="Grigoriev I.V."/>
        </authorList>
    </citation>
    <scope>NUCLEOTIDE SEQUENCE</scope>
    <source>
        <strain evidence="2">AH 44721</strain>
    </source>
</reference>
<organism evidence="2 3">
    <name type="scientific">Gymnopilus junonius</name>
    <name type="common">Spectacular rustgill mushroom</name>
    <name type="synonym">Gymnopilus spectabilis subsp. junonius</name>
    <dbReference type="NCBI Taxonomy" id="109634"/>
    <lineage>
        <taxon>Eukaryota</taxon>
        <taxon>Fungi</taxon>
        <taxon>Dikarya</taxon>
        <taxon>Basidiomycota</taxon>
        <taxon>Agaricomycotina</taxon>
        <taxon>Agaricomycetes</taxon>
        <taxon>Agaricomycetidae</taxon>
        <taxon>Agaricales</taxon>
        <taxon>Agaricineae</taxon>
        <taxon>Hymenogastraceae</taxon>
        <taxon>Gymnopilus</taxon>
    </lineage>
</organism>
<feature type="region of interest" description="Disordered" evidence="1">
    <location>
        <begin position="436"/>
        <end position="466"/>
    </location>
</feature>
<dbReference type="AlphaFoldDB" id="A0A9P5NDQ2"/>